<dbReference type="PANTHER" id="PTHR11380">
    <property type="entry name" value="TRANSCRIPTION INITIATION FACTOR TFIID/SUPT3-RELATED"/>
    <property type="match status" value="1"/>
</dbReference>
<dbReference type="Pfam" id="PF02269">
    <property type="entry name" value="TFIID-18kDa"/>
    <property type="match status" value="1"/>
</dbReference>
<dbReference type="PANTHER" id="PTHR11380:SF16">
    <property type="entry name" value="TRANSCRIPTION INITIATION PROTEIN SPT3 HOMOLOG"/>
    <property type="match status" value="1"/>
</dbReference>
<dbReference type="Proteomes" id="UP000694388">
    <property type="component" value="Unplaced"/>
</dbReference>
<dbReference type="GeneTree" id="ENSGT00390000010738"/>
<evidence type="ECO:0000256" key="6">
    <source>
        <dbReference type="SAM" id="MobiDB-lite"/>
    </source>
</evidence>
<proteinExistence type="inferred from homology"/>
<reference evidence="7" key="1">
    <citation type="submission" date="2025-08" db="UniProtKB">
        <authorList>
            <consortium name="Ensembl"/>
        </authorList>
    </citation>
    <scope>IDENTIFICATION</scope>
</reference>
<keyword evidence="2" id="KW-0805">Transcription regulation</keyword>
<dbReference type="GO" id="GO:0046982">
    <property type="term" value="F:protein heterodimerization activity"/>
    <property type="evidence" value="ECO:0007669"/>
    <property type="project" value="InterPro"/>
</dbReference>
<evidence type="ECO:0000256" key="4">
    <source>
        <dbReference type="ARBA" id="ARBA00023242"/>
    </source>
</evidence>
<dbReference type="InterPro" id="IPR003195">
    <property type="entry name" value="TFIID_TAF13"/>
</dbReference>
<protein>
    <submittedName>
        <fullName evidence="7">SPT3 homolog, SAGA and STAGA complex component</fullName>
    </submittedName>
</protein>
<organism evidence="7 8">
    <name type="scientific">Eptatretus burgeri</name>
    <name type="common">Inshore hagfish</name>
    <dbReference type="NCBI Taxonomy" id="7764"/>
    <lineage>
        <taxon>Eukaryota</taxon>
        <taxon>Metazoa</taxon>
        <taxon>Chordata</taxon>
        <taxon>Craniata</taxon>
        <taxon>Vertebrata</taxon>
        <taxon>Cyclostomata</taxon>
        <taxon>Myxini</taxon>
        <taxon>Myxiniformes</taxon>
        <taxon>Myxinidae</taxon>
        <taxon>Eptatretinae</taxon>
        <taxon>Eptatretus</taxon>
    </lineage>
</organism>
<reference evidence="7" key="2">
    <citation type="submission" date="2025-09" db="UniProtKB">
        <authorList>
            <consortium name="Ensembl"/>
        </authorList>
    </citation>
    <scope>IDENTIFICATION</scope>
</reference>
<keyword evidence="4" id="KW-0539">Nucleus</keyword>
<dbReference type="GO" id="GO:0005634">
    <property type="term" value="C:nucleus"/>
    <property type="evidence" value="ECO:0007669"/>
    <property type="project" value="UniProtKB-SubCell"/>
</dbReference>
<accession>A0A8C4WTT8</accession>
<evidence type="ECO:0000313" key="7">
    <source>
        <dbReference type="Ensembl" id="ENSEBUP00000010446.1"/>
    </source>
</evidence>
<evidence type="ECO:0000256" key="3">
    <source>
        <dbReference type="ARBA" id="ARBA00023163"/>
    </source>
</evidence>
<dbReference type="SUPFAM" id="SSF47113">
    <property type="entry name" value="Histone-fold"/>
    <property type="match status" value="1"/>
</dbReference>
<dbReference type="InterPro" id="IPR009072">
    <property type="entry name" value="Histone-fold"/>
</dbReference>
<sequence length="394" mass="42969">MTKPKSKRKSERKSEVCSEIKGAAQGATVGSVTAGVGVGLSAFSPTPPSTCGGGVNARPSGRPSLLPEIKNMMYAAGDASCPLNDTAILVEEIVHTKLIHLVLRLQETCAQRGARQPGLEDVIFALRKDKQQLCTLLRLLTFRDLRSRTLKSIQEDQLTTDGSLRRRAVCTEVLSALDHSGELNALLSDPNGDAAYIERLERVERRTRTMESAQYVEFSECRQVTFGRKLGRFRDWLDQPGLELKTHGLFTECITHIATNTLTTLVEEALLVKRDAESWGLNPSPHCHPLIAARAIPSPPCPEMKSSPTSPEGASSPSPSPSSTGTMVTESQALRGRPSKRRKVSMDSSSGALLPWHVREAIRRHGNTPNPMAPFTVSTSFFCDTVANFTGHCR</sequence>
<name>A0A8C4WTT8_EPTBU</name>
<keyword evidence="3" id="KW-0804">Transcription</keyword>
<keyword evidence="8" id="KW-1185">Reference proteome</keyword>
<evidence type="ECO:0000256" key="2">
    <source>
        <dbReference type="ARBA" id="ARBA00023015"/>
    </source>
</evidence>
<evidence type="ECO:0000313" key="8">
    <source>
        <dbReference type="Proteomes" id="UP000694388"/>
    </source>
</evidence>
<feature type="region of interest" description="Disordered" evidence="6">
    <location>
        <begin position="291"/>
        <end position="350"/>
    </location>
</feature>
<evidence type="ECO:0000256" key="5">
    <source>
        <dbReference type="ARBA" id="ARBA00061274"/>
    </source>
</evidence>
<dbReference type="Ensembl" id="ENSEBUT00000010993.1">
    <property type="protein sequence ID" value="ENSEBUP00000010446.1"/>
    <property type="gene ID" value="ENSEBUG00000006724.1"/>
</dbReference>
<dbReference type="GO" id="GO:0003713">
    <property type="term" value="F:transcription coactivator activity"/>
    <property type="evidence" value="ECO:0007669"/>
    <property type="project" value="TreeGrafter"/>
</dbReference>
<comment type="similarity">
    <text evidence="5">Belongs to the SPT3 family.</text>
</comment>
<dbReference type="AlphaFoldDB" id="A0A8C4WTT8"/>
<dbReference type="Gene3D" id="1.10.20.10">
    <property type="entry name" value="Histone, subunit A"/>
    <property type="match status" value="1"/>
</dbReference>
<evidence type="ECO:0000256" key="1">
    <source>
        <dbReference type="ARBA" id="ARBA00004123"/>
    </source>
</evidence>
<dbReference type="GO" id="GO:0006366">
    <property type="term" value="P:transcription by RNA polymerase II"/>
    <property type="evidence" value="ECO:0007669"/>
    <property type="project" value="InterPro"/>
</dbReference>
<dbReference type="CDD" id="cd07978">
    <property type="entry name" value="HFD_TAF13"/>
    <property type="match status" value="1"/>
</dbReference>
<feature type="compositionally biased region" description="Low complexity" evidence="6">
    <location>
        <begin position="306"/>
        <end position="326"/>
    </location>
</feature>
<comment type="subcellular location">
    <subcellularLocation>
        <location evidence="1">Nucleus</location>
    </subcellularLocation>
</comment>